<evidence type="ECO:0000313" key="10">
    <source>
        <dbReference type="Proteomes" id="UP001601059"/>
    </source>
</evidence>
<dbReference type="EMBL" id="JBIACK010000001">
    <property type="protein sequence ID" value="MFE8699849.1"/>
    <property type="molecule type" value="Genomic_DNA"/>
</dbReference>
<comment type="similarity">
    <text evidence="1">Belongs to the ABC transporter superfamily.</text>
</comment>
<evidence type="ECO:0000256" key="1">
    <source>
        <dbReference type="ARBA" id="ARBA00005417"/>
    </source>
</evidence>
<dbReference type="SUPFAM" id="SSF52540">
    <property type="entry name" value="P-loop containing nucleoside triphosphate hydrolases"/>
    <property type="match status" value="1"/>
</dbReference>
<evidence type="ECO:0000256" key="5">
    <source>
        <dbReference type="ARBA" id="ARBA00022840"/>
    </source>
</evidence>
<gene>
    <name evidence="9" type="ORF">ACFYKX_04350</name>
</gene>
<keyword evidence="4" id="KW-0547">Nucleotide-binding</keyword>
<dbReference type="Pfam" id="PF00005">
    <property type="entry name" value="ABC_tran"/>
    <property type="match status" value="1"/>
</dbReference>
<dbReference type="RefSeq" id="WP_389358392.1">
    <property type="nucleotide sequence ID" value="NZ_JBIACK010000001.1"/>
</dbReference>
<evidence type="ECO:0000256" key="2">
    <source>
        <dbReference type="ARBA" id="ARBA00022448"/>
    </source>
</evidence>
<dbReference type="Gene3D" id="3.40.50.300">
    <property type="entry name" value="P-loop containing nucleotide triphosphate hydrolases"/>
    <property type="match status" value="1"/>
</dbReference>
<keyword evidence="10" id="KW-1185">Reference proteome</keyword>
<reference evidence="9 10" key="1">
    <citation type="submission" date="2024-08" db="EMBL/GenBank/DDBJ databases">
        <title>Two novel Cytobacillus novel species.</title>
        <authorList>
            <person name="Liu G."/>
        </authorList>
    </citation>
    <scope>NUCLEOTIDE SEQUENCE [LARGE SCALE GENOMIC DNA]</scope>
    <source>
        <strain evidence="9 10">FJAT-54145</strain>
    </source>
</reference>
<dbReference type="CDD" id="cd03225">
    <property type="entry name" value="ABC_cobalt_CbiO_domain1"/>
    <property type="match status" value="1"/>
</dbReference>
<dbReference type="InterPro" id="IPR027417">
    <property type="entry name" value="P-loop_NTPase"/>
</dbReference>
<keyword evidence="2" id="KW-0813">Transport</keyword>
<dbReference type="PROSITE" id="PS50893">
    <property type="entry name" value="ABC_TRANSPORTER_2"/>
    <property type="match status" value="1"/>
</dbReference>
<protein>
    <submittedName>
        <fullName evidence="9">Energy-coupling factor ABC transporter ATP-binding protein</fullName>
    </submittedName>
</protein>
<dbReference type="InterPro" id="IPR003593">
    <property type="entry name" value="AAA+_ATPase"/>
</dbReference>
<keyword evidence="5 9" id="KW-0067">ATP-binding</keyword>
<organism evidence="9 10">
    <name type="scientific">Cytobacillus spartinae</name>
    <dbReference type="NCBI Taxonomy" id="3299023"/>
    <lineage>
        <taxon>Bacteria</taxon>
        <taxon>Bacillati</taxon>
        <taxon>Bacillota</taxon>
        <taxon>Bacilli</taxon>
        <taxon>Bacillales</taxon>
        <taxon>Bacillaceae</taxon>
        <taxon>Cytobacillus</taxon>
    </lineage>
</organism>
<dbReference type="Proteomes" id="UP001601059">
    <property type="component" value="Unassembled WGS sequence"/>
</dbReference>
<keyword evidence="6" id="KW-1278">Translocase</keyword>
<dbReference type="InterPro" id="IPR015856">
    <property type="entry name" value="ABC_transpr_CbiO/EcfA_su"/>
</dbReference>
<sequence length="270" mass="30554">MSIIDIRNLSYAYSNGTKALDNITLQISNSESVAIIGQNGAGKTTLVKLIKGLMKPLNGDVIVDLFNTKNYTTAQMAKFVGYVFQNPDDQIFHNDVYSEITFGPRKIKMKEKDISENVKWAAELCNLENYLKENPFDLPLSIRKFVTIASVISMRPKIIILDEPTAGQDKIGIETLSKIIKILSDKGHTIITISHDMEFVAENFKRTIVMANKKIVADNKTNEIFWNEGVLAEAMLKPPHVLKLVKECGIHNKNLLRFEEIIDYFCEKIK</sequence>
<keyword evidence="3" id="KW-1003">Cell membrane</keyword>
<dbReference type="InterPro" id="IPR003439">
    <property type="entry name" value="ABC_transporter-like_ATP-bd"/>
</dbReference>
<name>A0ABW6K7Y0_9BACI</name>
<evidence type="ECO:0000256" key="4">
    <source>
        <dbReference type="ARBA" id="ARBA00022741"/>
    </source>
</evidence>
<dbReference type="SMART" id="SM00382">
    <property type="entry name" value="AAA"/>
    <property type="match status" value="1"/>
</dbReference>
<evidence type="ECO:0000313" key="9">
    <source>
        <dbReference type="EMBL" id="MFE8699849.1"/>
    </source>
</evidence>
<dbReference type="PANTHER" id="PTHR43553:SF24">
    <property type="entry name" value="ENERGY-COUPLING FACTOR TRANSPORTER ATP-BINDING PROTEIN ECFA1"/>
    <property type="match status" value="1"/>
</dbReference>
<proteinExistence type="inferred from homology"/>
<accession>A0ABW6K7Y0</accession>
<dbReference type="GO" id="GO:0005524">
    <property type="term" value="F:ATP binding"/>
    <property type="evidence" value="ECO:0007669"/>
    <property type="project" value="UniProtKB-KW"/>
</dbReference>
<evidence type="ECO:0000259" key="8">
    <source>
        <dbReference type="PROSITE" id="PS50893"/>
    </source>
</evidence>
<evidence type="ECO:0000256" key="7">
    <source>
        <dbReference type="ARBA" id="ARBA00023136"/>
    </source>
</evidence>
<dbReference type="PANTHER" id="PTHR43553">
    <property type="entry name" value="HEAVY METAL TRANSPORTER"/>
    <property type="match status" value="1"/>
</dbReference>
<comment type="caution">
    <text evidence="9">The sequence shown here is derived from an EMBL/GenBank/DDBJ whole genome shotgun (WGS) entry which is preliminary data.</text>
</comment>
<keyword evidence="7" id="KW-0472">Membrane</keyword>
<feature type="domain" description="ABC transporter" evidence="8">
    <location>
        <begin position="4"/>
        <end position="237"/>
    </location>
</feature>
<dbReference type="InterPro" id="IPR050095">
    <property type="entry name" value="ECF_ABC_transporter_ATP-bd"/>
</dbReference>
<evidence type="ECO:0000256" key="6">
    <source>
        <dbReference type="ARBA" id="ARBA00022967"/>
    </source>
</evidence>
<evidence type="ECO:0000256" key="3">
    <source>
        <dbReference type="ARBA" id="ARBA00022475"/>
    </source>
</evidence>